<evidence type="ECO:0008006" key="6">
    <source>
        <dbReference type="Google" id="ProtNLM"/>
    </source>
</evidence>
<feature type="region of interest" description="Disordered" evidence="3">
    <location>
        <begin position="373"/>
        <end position="418"/>
    </location>
</feature>
<organism evidence="4 5">
    <name type="scientific">Pichia californica</name>
    <dbReference type="NCBI Taxonomy" id="460514"/>
    <lineage>
        <taxon>Eukaryota</taxon>
        <taxon>Fungi</taxon>
        <taxon>Dikarya</taxon>
        <taxon>Ascomycota</taxon>
        <taxon>Saccharomycotina</taxon>
        <taxon>Pichiomycetes</taxon>
        <taxon>Pichiales</taxon>
        <taxon>Pichiaceae</taxon>
        <taxon>Pichia</taxon>
    </lineage>
</organism>
<feature type="compositionally biased region" description="Basic and acidic residues" evidence="3">
    <location>
        <begin position="390"/>
        <end position="414"/>
    </location>
</feature>
<dbReference type="AlphaFoldDB" id="A0A9P6WMN7"/>
<dbReference type="GO" id="GO:0005634">
    <property type="term" value="C:nucleus"/>
    <property type="evidence" value="ECO:0007669"/>
    <property type="project" value="UniProtKB-SubCell"/>
</dbReference>
<evidence type="ECO:0000313" key="5">
    <source>
        <dbReference type="Proteomes" id="UP000697127"/>
    </source>
</evidence>
<dbReference type="GO" id="GO:0006260">
    <property type="term" value="P:DNA replication"/>
    <property type="evidence" value="ECO:0007669"/>
    <property type="project" value="InterPro"/>
</dbReference>
<comment type="caution">
    <text evidence="4">The sequence shown here is derived from an EMBL/GenBank/DDBJ whole genome shotgun (WGS) entry which is preliminary data.</text>
</comment>
<feature type="region of interest" description="Disordered" evidence="3">
    <location>
        <begin position="122"/>
        <end position="146"/>
    </location>
</feature>
<dbReference type="OrthoDB" id="8775810at2759"/>
<comment type="subcellular location">
    <subcellularLocation>
        <location evidence="1">Nucleus</location>
    </subcellularLocation>
</comment>
<gene>
    <name evidence="4" type="ORF">C6P40_004543</name>
</gene>
<dbReference type="EMBL" id="PUHW01000063">
    <property type="protein sequence ID" value="KAG0689741.1"/>
    <property type="molecule type" value="Genomic_DNA"/>
</dbReference>
<sequence length="545" mass="63530">MEEIDFKTRQLRKYAHHLKTQLKIYSGESVKKGDSIERKLSIYKKLRKLFHYLDEKKGEDGIIIKDDKTNKQVKTYYDLLKGKIDKLNSKILEEKKVKNLSNLKKIQIDSSNSKIYENEIINSDEENEPNSNNRNNNNDLNDNLDQDNEYDEEFTEIGPTPQLNGRVLTIFDIETSPEHLIISPIKNRIQNNLNINLGNENNEDDDNNDDDKIFKTPSKPILSHDNNSNIIIHNNLSSSSRKLNFENIETTPIKNKINLEQELKINETPRYLRSQLMSIKNVDEIIIGDNWSEDEFDDGDDEEKFYADDDDEEGDLDIDRLPDIDDDIKISSFIEPSPIIKKRGRSLFDLQKDLIGLKRNLTDLEEVIEDDYAGDYDDNNNNNDDILEINNDKPNNDGFKKNENNDLNDENKDEKEEETIENVFDPHYKLRNKIKTIKRSTKRAKLKTDKIDVKDELEKVDIHALAFGNLSNVLDMGLNVKNHSYDDKEEEEEEEEYIRKDIKQLEEELNIGKSKGKGRHPLSNNFVRLKINRGGRKGGKFGRKR</sequence>
<feature type="compositionally biased region" description="Low complexity" evidence="3">
    <location>
        <begin position="129"/>
        <end position="141"/>
    </location>
</feature>
<proteinExistence type="predicted"/>
<keyword evidence="5" id="KW-1185">Reference proteome</keyword>
<name>A0A9P6WMN7_9ASCO</name>
<evidence type="ECO:0000256" key="2">
    <source>
        <dbReference type="ARBA" id="ARBA00023242"/>
    </source>
</evidence>
<feature type="compositionally biased region" description="Basic residues" evidence="3">
    <location>
        <begin position="530"/>
        <end position="545"/>
    </location>
</feature>
<accession>A0A9P6WMN7</accession>
<dbReference type="Proteomes" id="UP000697127">
    <property type="component" value="Unassembled WGS sequence"/>
</dbReference>
<reference evidence="4" key="1">
    <citation type="submission" date="2020-11" db="EMBL/GenBank/DDBJ databases">
        <title>Kefir isolates.</title>
        <authorList>
            <person name="Marcisauskas S."/>
            <person name="Kim Y."/>
            <person name="Blasche S."/>
        </authorList>
    </citation>
    <scope>NUCLEOTIDE SEQUENCE</scope>
    <source>
        <strain evidence="4">Olga-1</strain>
    </source>
</reference>
<protein>
    <recommendedName>
        <fullName evidence="6">DNA replication regulator SLD2</fullName>
    </recommendedName>
</protein>
<dbReference type="Pfam" id="PF11719">
    <property type="entry name" value="Drc1-Sld2"/>
    <property type="match status" value="1"/>
</dbReference>
<keyword evidence="2" id="KW-0539">Nucleus</keyword>
<evidence type="ECO:0000256" key="1">
    <source>
        <dbReference type="ARBA" id="ARBA00004123"/>
    </source>
</evidence>
<evidence type="ECO:0000256" key="3">
    <source>
        <dbReference type="SAM" id="MobiDB-lite"/>
    </source>
</evidence>
<feature type="region of interest" description="Disordered" evidence="3">
    <location>
        <begin position="292"/>
        <end position="316"/>
    </location>
</feature>
<dbReference type="InterPro" id="IPR021110">
    <property type="entry name" value="DNA_rep_checkpnt_protein"/>
</dbReference>
<feature type="region of interest" description="Disordered" evidence="3">
    <location>
        <begin position="511"/>
        <end position="545"/>
    </location>
</feature>
<evidence type="ECO:0000313" key="4">
    <source>
        <dbReference type="EMBL" id="KAG0689741.1"/>
    </source>
</evidence>